<reference evidence="3 4" key="1">
    <citation type="journal article" date="2018" name="Front. Microbiol.">
        <title>Prospects for Fungal Bioremediation of Acidic Radioactive Waste Sites: Characterization and Genome Sequence of Rhodotorula taiwanensis MD1149.</title>
        <authorList>
            <person name="Tkavc R."/>
            <person name="Matrosova V.Y."/>
            <person name="Grichenko O.E."/>
            <person name="Gostincar C."/>
            <person name="Volpe R.P."/>
            <person name="Klimenkova P."/>
            <person name="Gaidamakova E.K."/>
            <person name="Zhou C.E."/>
            <person name="Stewart B.J."/>
            <person name="Lyman M.G."/>
            <person name="Malfatti S.A."/>
            <person name="Rubinfeld B."/>
            <person name="Courtot M."/>
            <person name="Singh J."/>
            <person name="Dalgard C.L."/>
            <person name="Hamilton T."/>
            <person name="Frey K.G."/>
            <person name="Gunde-Cimerman N."/>
            <person name="Dugan L."/>
            <person name="Daly M.J."/>
        </authorList>
    </citation>
    <scope>NUCLEOTIDE SEQUENCE [LARGE SCALE GENOMIC DNA]</scope>
    <source>
        <strain evidence="3 4">MD1149</strain>
    </source>
</reference>
<dbReference type="OrthoDB" id="2524605at2759"/>
<keyword evidence="2" id="KW-0812">Transmembrane</keyword>
<evidence type="ECO:0000256" key="1">
    <source>
        <dbReference type="SAM" id="MobiDB-lite"/>
    </source>
</evidence>
<evidence type="ECO:0000256" key="2">
    <source>
        <dbReference type="SAM" id="Phobius"/>
    </source>
</evidence>
<name>A0A2S5B5M2_9BASI</name>
<proteinExistence type="predicted"/>
<keyword evidence="2" id="KW-0472">Membrane</keyword>
<accession>A0A2S5B5M2</accession>
<feature type="region of interest" description="Disordered" evidence="1">
    <location>
        <begin position="62"/>
        <end position="100"/>
    </location>
</feature>
<dbReference type="EMBL" id="PJQD01000059">
    <property type="protein sequence ID" value="POY72084.1"/>
    <property type="molecule type" value="Genomic_DNA"/>
</dbReference>
<organism evidence="3 4">
    <name type="scientific">Rhodotorula taiwanensis</name>
    <dbReference type="NCBI Taxonomy" id="741276"/>
    <lineage>
        <taxon>Eukaryota</taxon>
        <taxon>Fungi</taxon>
        <taxon>Dikarya</taxon>
        <taxon>Basidiomycota</taxon>
        <taxon>Pucciniomycotina</taxon>
        <taxon>Microbotryomycetes</taxon>
        <taxon>Sporidiobolales</taxon>
        <taxon>Sporidiobolaceae</taxon>
        <taxon>Rhodotorula</taxon>
    </lineage>
</organism>
<sequence length="100" mass="10630">MPVLTGADRTLARQQRRAYASEPINLERGPSRTPFFIAAAVVVLAGGYFSGIFNTPPTPAVKNMQKAMHPKTDAAKEAAGIAKDPLDEPLQVGGAQKGRQ</sequence>
<dbReference type="Proteomes" id="UP000237144">
    <property type="component" value="Unassembled WGS sequence"/>
</dbReference>
<evidence type="ECO:0000313" key="4">
    <source>
        <dbReference type="Proteomes" id="UP000237144"/>
    </source>
</evidence>
<keyword evidence="2" id="KW-1133">Transmembrane helix</keyword>
<dbReference type="AlphaFoldDB" id="A0A2S5B5M2"/>
<gene>
    <name evidence="3" type="ORF">BMF94_4891</name>
</gene>
<evidence type="ECO:0000313" key="3">
    <source>
        <dbReference type="EMBL" id="POY72084.1"/>
    </source>
</evidence>
<feature type="transmembrane region" description="Helical" evidence="2">
    <location>
        <begin position="35"/>
        <end position="54"/>
    </location>
</feature>
<comment type="caution">
    <text evidence="3">The sequence shown here is derived from an EMBL/GenBank/DDBJ whole genome shotgun (WGS) entry which is preliminary data.</text>
</comment>
<protein>
    <submittedName>
        <fullName evidence="3">Uncharacterized protein</fullName>
    </submittedName>
</protein>
<keyword evidence="4" id="KW-1185">Reference proteome</keyword>